<dbReference type="Pfam" id="PF01386">
    <property type="entry name" value="Ribosomal_L25p"/>
    <property type="match status" value="1"/>
</dbReference>
<dbReference type="Pfam" id="PF14693">
    <property type="entry name" value="Ribosomal_TL5_C"/>
    <property type="match status" value="1"/>
</dbReference>
<gene>
    <name evidence="5" type="primary">rplY</name>
    <name evidence="5" type="synonym">ctc</name>
    <name evidence="8" type="ORF">K5V21_02445</name>
</gene>
<keyword evidence="9" id="KW-1185">Reference proteome</keyword>
<keyword evidence="2 5" id="KW-0694">RNA-binding</keyword>
<dbReference type="SUPFAM" id="SSF50715">
    <property type="entry name" value="Ribosomal protein L25-like"/>
    <property type="match status" value="1"/>
</dbReference>
<reference evidence="8 9" key="1">
    <citation type="journal article" date="2021" name="Cell Host Microbe">
        <title>in vivo commensal control of Clostridioides difficile virulence.</title>
        <authorList>
            <person name="Girinathan B.P."/>
            <person name="Dibenedetto N."/>
            <person name="Worley J.N."/>
            <person name="Peltier J."/>
            <person name="Arrieta-Ortiz M.L."/>
            <person name="Rupa Christinal Immanuel S."/>
            <person name="Lavin R."/>
            <person name="Delaney M.L."/>
            <person name="Cummins C."/>
            <person name="Hoffmann M."/>
            <person name="Luo Y."/>
            <person name="Gonzalez-Escalona N."/>
            <person name="Allard M."/>
            <person name="Onderdonk A.B."/>
            <person name="Gerber G.K."/>
            <person name="Sonenshein A.L."/>
            <person name="Baliga N."/>
            <person name="Dupuy B."/>
            <person name="Bry L."/>
        </authorList>
    </citation>
    <scope>NUCLEOTIDE SEQUENCE [LARGE SCALE GENOMIC DNA]</scope>
    <source>
        <strain evidence="8 9">DSM 599</strain>
    </source>
</reference>
<dbReference type="InterPro" id="IPR029751">
    <property type="entry name" value="Ribosomal_L25_dom"/>
</dbReference>
<evidence type="ECO:0000259" key="6">
    <source>
        <dbReference type="Pfam" id="PF01386"/>
    </source>
</evidence>
<dbReference type="PANTHER" id="PTHR33284:SF1">
    <property type="entry name" value="RIBOSOMAL PROTEIN L25_GLN-TRNA SYNTHETASE, ANTI-CODON-BINDING DOMAIN-CONTAINING PROTEIN"/>
    <property type="match status" value="1"/>
</dbReference>
<name>A0ABS7KU04_CLOSR</name>
<comment type="caution">
    <text evidence="8">The sequence shown here is derived from an EMBL/GenBank/DDBJ whole genome shotgun (WGS) entry which is preliminary data.</text>
</comment>
<evidence type="ECO:0000259" key="7">
    <source>
        <dbReference type="Pfam" id="PF14693"/>
    </source>
</evidence>
<evidence type="ECO:0000313" key="8">
    <source>
        <dbReference type="EMBL" id="MBY0754306.1"/>
    </source>
</evidence>
<evidence type="ECO:0000256" key="3">
    <source>
        <dbReference type="ARBA" id="ARBA00022980"/>
    </source>
</evidence>
<comment type="subunit">
    <text evidence="5">Part of the 50S ribosomal subunit; part of the 5S rRNA/L5/L18/L25 subcomplex. Contacts the 5S rRNA. Binds to the 5S rRNA independently of L5 and L18.</text>
</comment>
<dbReference type="InterPro" id="IPR020930">
    <property type="entry name" value="Ribosomal_uL5_bac-type"/>
</dbReference>
<dbReference type="Gene3D" id="2.170.120.20">
    <property type="entry name" value="Ribosomal protein L25, beta domain"/>
    <property type="match status" value="1"/>
</dbReference>
<organism evidence="8 9">
    <name type="scientific">Clostridium sardiniense</name>
    <name type="common">Clostridium absonum</name>
    <dbReference type="NCBI Taxonomy" id="29369"/>
    <lineage>
        <taxon>Bacteria</taxon>
        <taxon>Bacillati</taxon>
        <taxon>Bacillota</taxon>
        <taxon>Clostridia</taxon>
        <taxon>Eubacteriales</taxon>
        <taxon>Clostridiaceae</taxon>
        <taxon>Clostridium</taxon>
    </lineage>
</organism>
<dbReference type="Proteomes" id="UP001299068">
    <property type="component" value="Unassembled WGS sequence"/>
</dbReference>
<feature type="domain" description="Large ribosomal subunit protein bL25 L25" evidence="6">
    <location>
        <begin position="8"/>
        <end position="90"/>
    </location>
</feature>
<accession>A0ABS7KU04</accession>
<dbReference type="NCBIfam" id="TIGR00731">
    <property type="entry name" value="bL25_bact_ctc"/>
    <property type="match status" value="1"/>
</dbReference>
<evidence type="ECO:0000256" key="2">
    <source>
        <dbReference type="ARBA" id="ARBA00022884"/>
    </source>
</evidence>
<feature type="domain" description="Large ribosomal subunit protein bL25 beta" evidence="7">
    <location>
        <begin position="99"/>
        <end position="179"/>
    </location>
</feature>
<comment type="function">
    <text evidence="5">This is one of the proteins that binds to the 5S RNA in the ribosome where it forms part of the central protuberance.</text>
</comment>
<dbReference type="InterPro" id="IPR020056">
    <property type="entry name" value="Rbsml_bL25/Gln-tRNA_synth_N"/>
</dbReference>
<dbReference type="InterPro" id="IPR001021">
    <property type="entry name" value="Ribosomal_bL25_long"/>
</dbReference>
<sequence length="179" mass="20195">MKEKAFKISKRTSNEKTNKLRRDGYVPCIVYGESLTDTIPVKIPFTTLLRLFKENTRGSIIPLDIDGEIKNCVVKDIQKSNLGEVIHVDFQSVEHNEIVKMKIPVNFLGEESLESKNLIFEICTPDLEFHGNVEKIPELIEYDISGLNFEDKVFAKDICIPSGVELVTDPDTILAVVNA</sequence>
<evidence type="ECO:0000256" key="5">
    <source>
        <dbReference type="HAMAP-Rule" id="MF_01334"/>
    </source>
</evidence>
<dbReference type="InterPro" id="IPR037121">
    <property type="entry name" value="Ribosomal_bL25_C"/>
</dbReference>
<dbReference type="RefSeq" id="WP_221858844.1">
    <property type="nucleotide sequence ID" value="NZ_JAIKTU010000002.1"/>
</dbReference>
<dbReference type="EMBL" id="JAIKTU010000002">
    <property type="protein sequence ID" value="MBY0754306.1"/>
    <property type="molecule type" value="Genomic_DNA"/>
</dbReference>
<comment type="similarity">
    <text evidence="5">Belongs to the bacterial ribosomal protein bL25 family. CTC subfamily.</text>
</comment>
<keyword evidence="4 5" id="KW-0687">Ribonucleoprotein</keyword>
<dbReference type="CDD" id="cd00495">
    <property type="entry name" value="Ribosomal_L25_TL5_CTC"/>
    <property type="match status" value="1"/>
</dbReference>
<protein>
    <recommendedName>
        <fullName evidence="5">Large ribosomal subunit protein bL25</fullName>
    </recommendedName>
    <alternativeName>
        <fullName evidence="5">General stress protein CTC</fullName>
    </alternativeName>
</protein>
<dbReference type="PANTHER" id="PTHR33284">
    <property type="entry name" value="RIBOSOMAL PROTEIN L25/GLN-TRNA SYNTHETASE, ANTI-CODON-BINDING DOMAIN-CONTAINING PROTEIN"/>
    <property type="match status" value="1"/>
</dbReference>
<dbReference type="InterPro" id="IPR011035">
    <property type="entry name" value="Ribosomal_bL25/Gln-tRNA_synth"/>
</dbReference>
<dbReference type="InterPro" id="IPR020057">
    <property type="entry name" value="Ribosomal_bL25_b-dom"/>
</dbReference>
<evidence type="ECO:0000256" key="1">
    <source>
        <dbReference type="ARBA" id="ARBA00022730"/>
    </source>
</evidence>
<keyword evidence="3 5" id="KW-0689">Ribosomal protein</keyword>
<proteinExistence type="inferred from homology"/>
<dbReference type="GO" id="GO:0005840">
    <property type="term" value="C:ribosome"/>
    <property type="evidence" value="ECO:0007669"/>
    <property type="project" value="UniProtKB-KW"/>
</dbReference>
<dbReference type="HAMAP" id="MF_01334">
    <property type="entry name" value="Ribosomal_bL25_CTC"/>
    <property type="match status" value="1"/>
</dbReference>
<evidence type="ECO:0000313" key="9">
    <source>
        <dbReference type="Proteomes" id="UP001299068"/>
    </source>
</evidence>
<keyword evidence="1 5" id="KW-0699">rRNA-binding</keyword>
<dbReference type="Gene3D" id="2.40.240.10">
    <property type="entry name" value="Ribosomal Protein L25, Chain P"/>
    <property type="match status" value="1"/>
</dbReference>
<evidence type="ECO:0000256" key="4">
    <source>
        <dbReference type="ARBA" id="ARBA00023274"/>
    </source>
</evidence>